<reference evidence="1" key="1">
    <citation type="submission" date="2020-12" db="EMBL/GenBank/DDBJ databases">
        <title>WGS assembly of Carya illinoinensis cv. Pawnee.</title>
        <authorList>
            <person name="Platts A."/>
            <person name="Shu S."/>
            <person name="Wright S."/>
            <person name="Barry K."/>
            <person name="Edger P."/>
            <person name="Pires J.C."/>
            <person name="Schmutz J."/>
        </authorList>
    </citation>
    <scope>NUCLEOTIDE SEQUENCE</scope>
    <source>
        <tissue evidence="1">Leaf</tissue>
    </source>
</reference>
<name>A0A8T1NFZ3_CARIL</name>
<comment type="caution">
    <text evidence="1">The sequence shown here is derived from an EMBL/GenBank/DDBJ whole genome shotgun (WGS) entry which is preliminary data.</text>
</comment>
<organism evidence="1 2">
    <name type="scientific">Carya illinoinensis</name>
    <name type="common">Pecan</name>
    <dbReference type="NCBI Taxonomy" id="32201"/>
    <lineage>
        <taxon>Eukaryota</taxon>
        <taxon>Viridiplantae</taxon>
        <taxon>Streptophyta</taxon>
        <taxon>Embryophyta</taxon>
        <taxon>Tracheophyta</taxon>
        <taxon>Spermatophyta</taxon>
        <taxon>Magnoliopsida</taxon>
        <taxon>eudicotyledons</taxon>
        <taxon>Gunneridae</taxon>
        <taxon>Pentapetalae</taxon>
        <taxon>rosids</taxon>
        <taxon>fabids</taxon>
        <taxon>Fagales</taxon>
        <taxon>Juglandaceae</taxon>
        <taxon>Carya</taxon>
    </lineage>
</organism>
<sequence>MNQTCGRNQRRQRIVTITNFNGEEIEGHDCIWLVVCGDFSFSSLF</sequence>
<protein>
    <submittedName>
        <fullName evidence="1">Uncharacterized protein</fullName>
    </submittedName>
</protein>
<accession>A0A8T1NFZ3</accession>
<evidence type="ECO:0000313" key="2">
    <source>
        <dbReference type="Proteomes" id="UP000811609"/>
    </source>
</evidence>
<gene>
    <name evidence="1" type="ORF">CIPAW_15G157900</name>
</gene>
<dbReference type="EMBL" id="CM031823">
    <property type="protein sequence ID" value="KAG6627847.1"/>
    <property type="molecule type" value="Genomic_DNA"/>
</dbReference>
<proteinExistence type="predicted"/>
<dbReference type="AlphaFoldDB" id="A0A8T1NFZ3"/>
<dbReference type="Proteomes" id="UP000811609">
    <property type="component" value="Chromosome 15"/>
</dbReference>
<evidence type="ECO:0000313" key="1">
    <source>
        <dbReference type="EMBL" id="KAG6627847.1"/>
    </source>
</evidence>
<keyword evidence="2" id="KW-1185">Reference proteome</keyword>